<dbReference type="Proteomes" id="UP000887013">
    <property type="component" value="Unassembled WGS sequence"/>
</dbReference>
<feature type="transmembrane region" description="Helical" evidence="2">
    <location>
        <begin position="40"/>
        <end position="57"/>
    </location>
</feature>
<keyword evidence="4" id="KW-1185">Reference proteome</keyword>
<dbReference type="AlphaFoldDB" id="A0A8X6NZK7"/>
<comment type="caution">
    <text evidence="3">The sequence shown here is derived from an EMBL/GenBank/DDBJ whole genome shotgun (WGS) entry which is preliminary data.</text>
</comment>
<evidence type="ECO:0000313" key="4">
    <source>
        <dbReference type="Proteomes" id="UP000887013"/>
    </source>
</evidence>
<organism evidence="3 4">
    <name type="scientific">Nephila pilipes</name>
    <name type="common">Giant wood spider</name>
    <name type="synonym">Nephila maculata</name>
    <dbReference type="NCBI Taxonomy" id="299642"/>
    <lineage>
        <taxon>Eukaryota</taxon>
        <taxon>Metazoa</taxon>
        <taxon>Ecdysozoa</taxon>
        <taxon>Arthropoda</taxon>
        <taxon>Chelicerata</taxon>
        <taxon>Arachnida</taxon>
        <taxon>Araneae</taxon>
        <taxon>Araneomorphae</taxon>
        <taxon>Entelegynae</taxon>
        <taxon>Araneoidea</taxon>
        <taxon>Nephilidae</taxon>
        <taxon>Nephila</taxon>
    </lineage>
</organism>
<keyword evidence="2" id="KW-1133">Transmembrane helix</keyword>
<feature type="compositionally biased region" description="Acidic residues" evidence="1">
    <location>
        <begin position="94"/>
        <end position="117"/>
    </location>
</feature>
<reference evidence="3" key="1">
    <citation type="submission" date="2020-08" db="EMBL/GenBank/DDBJ databases">
        <title>Multicomponent nature underlies the extraordinary mechanical properties of spider dragline silk.</title>
        <authorList>
            <person name="Kono N."/>
            <person name="Nakamura H."/>
            <person name="Mori M."/>
            <person name="Yoshida Y."/>
            <person name="Ohtoshi R."/>
            <person name="Malay A.D."/>
            <person name="Moran D.A.P."/>
            <person name="Tomita M."/>
            <person name="Numata K."/>
            <person name="Arakawa K."/>
        </authorList>
    </citation>
    <scope>NUCLEOTIDE SEQUENCE</scope>
</reference>
<gene>
    <name evidence="3" type="ORF">NPIL_538981</name>
</gene>
<sequence length="145" mass="16098">MKPNYSRSKHDRDTDGAEIEAVLDLLHLAGVKPICLKMKLFWITCFGAVVLLTIIQTNEGKAETFKRSPIPASRVLGMVRRFARSPQSDNNEPPLDEPPMDDTDEGNSDDEGSDDDMSSNSDESNGDDSDDNQNTGIFGWLCAWF</sequence>
<keyword evidence="2" id="KW-0812">Transmembrane</keyword>
<proteinExistence type="predicted"/>
<dbReference type="EMBL" id="BMAW01063307">
    <property type="protein sequence ID" value="GFT39645.1"/>
    <property type="molecule type" value="Genomic_DNA"/>
</dbReference>
<name>A0A8X6NZK7_NEPPI</name>
<evidence type="ECO:0000256" key="2">
    <source>
        <dbReference type="SAM" id="Phobius"/>
    </source>
</evidence>
<accession>A0A8X6NZK7</accession>
<evidence type="ECO:0000256" key="1">
    <source>
        <dbReference type="SAM" id="MobiDB-lite"/>
    </source>
</evidence>
<feature type="region of interest" description="Disordered" evidence="1">
    <location>
        <begin position="81"/>
        <end position="134"/>
    </location>
</feature>
<evidence type="ECO:0000313" key="3">
    <source>
        <dbReference type="EMBL" id="GFT39645.1"/>
    </source>
</evidence>
<protein>
    <submittedName>
        <fullName evidence="3">Uncharacterized protein</fullName>
    </submittedName>
</protein>
<keyword evidence="2" id="KW-0472">Membrane</keyword>